<reference evidence="2" key="1">
    <citation type="submission" date="2023-07" db="EMBL/GenBank/DDBJ databases">
        <authorList>
            <consortium name="AG Swart"/>
            <person name="Singh M."/>
            <person name="Singh A."/>
            <person name="Seah K."/>
            <person name="Emmerich C."/>
        </authorList>
    </citation>
    <scope>NUCLEOTIDE SEQUENCE</scope>
    <source>
        <strain evidence="2">DP1</strain>
    </source>
</reference>
<sequence>MKQGIKKTQGSIWKNRINRPKPKKVINLMKESQDTKEIIQKIKFEFVKPSSNTYKAYSRKIMNSSDVWNTFSENREISTLQIDRAKEDVIQVIRDYCSKPVQKSDPLVKNLLKNQNIFKAFITEKLLLKKQLKAREDGNILKNQYIDELLEILNDEEFYYSVVEAALEFCPKRKTRRKKTDTKLFDSMRISPEGKTSTGTNSIILNLQNTHQKTVESTIGSADEASNTKIIKPIQRIDTIIDLSKKIPVRKDTHMKISSYMRKQINFKGHRQSDMRKPSKFQQSEEEEKHRTRREIQRSCFSSANITRDLLPEVNDNDGKNELNNTFKNPRNNKAKYFKARNIANNTTLYGTLHKLSILKSTLPTSKPPKSTFLTQNSPLEPQNSPPFTNPKMPKAPKILSISPTPTTQPLKASSGIQCICAGMQENSECVNMNSKVANLLANSHKRKCPFRILQKESLQSKPKLRKKIFSSRRHKNTMRNFSMKI</sequence>
<proteinExistence type="predicted"/>
<name>A0AAD1Y9H6_EUPCR</name>
<comment type="caution">
    <text evidence="2">The sequence shown here is derived from an EMBL/GenBank/DDBJ whole genome shotgun (WGS) entry which is preliminary data.</text>
</comment>
<dbReference type="AlphaFoldDB" id="A0AAD1Y9H6"/>
<evidence type="ECO:0000256" key="1">
    <source>
        <dbReference type="SAM" id="MobiDB-lite"/>
    </source>
</evidence>
<keyword evidence="3" id="KW-1185">Reference proteome</keyword>
<gene>
    <name evidence="2" type="ORF">ECRASSUSDP1_LOCUS29247</name>
</gene>
<accession>A0AAD1Y9H6</accession>
<evidence type="ECO:0000313" key="2">
    <source>
        <dbReference type="EMBL" id="CAI2387613.1"/>
    </source>
</evidence>
<dbReference type="Proteomes" id="UP001295684">
    <property type="component" value="Unassembled WGS sequence"/>
</dbReference>
<feature type="region of interest" description="Disordered" evidence="1">
    <location>
        <begin position="364"/>
        <end position="391"/>
    </location>
</feature>
<feature type="compositionally biased region" description="Polar residues" evidence="1">
    <location>
        <begin position="364"/>
        <end position="383"/>
    </location>
</feature>
<dbReference type="EMBL" id="CAMPGE010030111">
    <property type="protein sequence ID" value="CAI2387613.1"/>
    <property type="molecule type" value="Genomic_DNA"/>
</dbReference>
<evidence type="ECO:0000313" key="3">
    <source>
        <dbReference type="Proteomes" id="UP001295684"/>
    </source>
</evidence>
<organism evidence="2 3">
    <name type="scientific">Euplotes crassus</name>
    <dbReference type="NCBI Taxonomy" id="5936"/>
    <lineage>
        <taxon>Eukaryota</taxon>
        <taxon>Sar</taxon>
        <taxon>Alveolata</taxon>
        <taxon>Ciliophora</taxon>
        <taxon>Intramacronucleata</taxon>
        <taxon>Spirotrichea</taxon>
        <taxon>Hypotrichia</taxon>
        <taxon>Euplotida</taxon>
        <taxon>Euplotidae</taxon>
        <taxon>Moneuplotes</taxon>
    </lineage>
</organism>
<protein>
    <submittedName>
        <fullName evidence="2">Uncharacterized protein</fullName>
    </submittedName>
</protein>
<feature type="region of interest" description="Disordered" evidence="1">
    <location>
        <begin position="311"/>
        <end position="330"/>
    </location>
</feature>
<feature type="region of interest" description="Disordered" evidence="1">
    <location>
        <begin position="268"/>
        <end position="295"/>
    </location>
</feature>